<proteinExistence type="predicted"/>
<sequence length="51" mass="6142">MITFSRNKRFSNINSNKIHGYMEYLLTWLHRNHQEYLNLIVETSTAETLRG</sequence>
<accession>G8UP12</accession>
<dbReference type="EMBL" id="CP003191">
    <property type="protein sequence ID" value="AEW20831.1"/>
    <property type="molecule type" value="Genomic_DNA"/>
</dbReference>
<evidence type="ECO:0000313" key="2">
    <source>
        <dbReference type="Proteomes" id="UP000005436"/>
    </source>
</evidence>
<dbReference type="HOGENOM" id="CLU_3104807_0_0_10"/>
<organism evidence="1 2">
    <name type="scientific">Tannerella forsythia (strain ATCC 43037 / JCM 10827 / CCUG 21028 A / KCTC 5666 / FDC 338)</name>
    <name type="common">Bacteroides forsythus</name>
    <dbReference type="NCBI Taxonomy" id="203275"/>
    <lineage>
        <taxon>Bacteria</taxon>
        <taxon>Pseudomonadati</taxon>
        <taxon>Bacteroidota</taxon>
        <taxon>Bacteroidia</taxon>
        <taxon>Bacteroidales</taxon>
        <taxon>Tannerellaceae</taxon>
        <taxon>Tannerella</taxon>
    </lineage>
</organism>
<keyword evidence="2" id="KW-1185">Reference proteome</keyword>
<reference evidence="2" key="1">
    <citation type="submission" date="2011-12" db="EMBL/GenBank/DDBJ databases">
        <title>Complete sequence of Tannerella forsythia ATCC 43037.</title>
        <authorList>
            <person name="Dewhirst F."/>
            <person name="Tanner A."/>
            <person name="Izard J."/>
            <person name="Brinkac L."/>
            <person name="Durkin A.S."/>
            <person name="Hostetler J."/>
            <person name="Shetty J."/>
            <person name="Torralba M."/>
            <person name="Gill S."/>
            <person name="Nelson K."/>
        </authorList>
    </citation>
    <scope>NUCLEOTIDE SEQUENCE [LARGE SCALE GENOMIC DNA]</scope>
    <source>
        <strain evidence="2">ATCC 43037 / JCM 10827 / CCUG 33226 / KCTC 5666 / FDC 338</strain>
    </source>
</reference>
<evidence type="ECO:0000313" key="1">
    <source>
        <dbReference type="EMBL" id="AEW20831.1"/>
    </source>
</evidence>
<dbReference type="KEGG" id="tfo:BFO_0858"/>
<dbReference type="AlphaFoldDB" id="G8UP12"/>
<gene>
    <name evidence="1" type="ordered locus">BFO_0858</name>
</gene>
<protein>
    <submittedName>
        <fullName evidence="1">Uncharacterized protein</fullName>
    </submittedName>
</protein>
<name>G8UP12_TANFA</name>
<dbReference type="Proteomes" id="UP000005436">
    <property type="component" value="Chromosome"/>
</dbReference>